<protein>
    <recommendedName>
        <fullName evidence="3">RING-type domain-containing protein</fullName>
    </recommendedName>
</protein>
<gene>
    <name evidence="1" type="ORF">AVEN_224787_1</name>
</gene>
<dbReference type="Proteomes" id="UP000499080">
    <property type="component" value="Unassembled WGS sequence"/>
</dbReference>
<evidence type="ECO:0008006" key="3">
    <source>
        <dbReference type="Google" id="ProtNLM"/>
    </source>
</evidence>
<dbReference type="Gene3D" id="3.30.40.10">
    <property type="entry name" value="Zinc/RING finger domain, C3HC4 (zinc finger)"/>
    <property type="match status" value="1"/>
</dbReference>
<accession>A0A4Y2X421</accession>
<dbReference type="SUPFAM" id="SSF57850">
    <property type="entry name" value="RING/U-box"/>
    <property type="match status" value="1"/>
</dbReference>
<organism evidence="1 2">
    <name type="scientific">Araneus ventricosus</name>
    <name type="common">Orbweaver spider</name>
    <name type="synonym">Epeira ventricosa</name>
    <dbReference type="NCBI Taxonomy" id="182803"/>
    <lineage>
        <taxon>Eukaryota</taxon>
        <taxon>Metazoa</taxon>
        <taxon>Ecdysozoa</taxon>
        <taxon>Arthropoda</taxon>
        <taxon>Chelicerata</taxon>
        <taxon>Arachnida</taxon>
        <taxon>Araneae</taxon>
        <taxon>Araneomorphae</taxon>
        <taxon>Entelegynae</taxon>
        <taxon>Araneoidea</taxon>
        <taxon>Araneidae</taxon>
        <taxon>Araneus</taxon>
    </lineage>
</organism>
<dbReference type="InterPro" id="IPR013083">
    <property type="entry name" value="Znf_RING/FYVE/PHD"/>
</dbReference>
<proteinExistence type="predicted"/>
<dbReference type="AlphaFoldDB" id="A0A4Y2X421"/>
<name>A0A4Y2X421_ARAVE</name>
<reference evidence="1 2" key="1">
    <citation type="journal article" date="2019" name="Sci. Rep.">
        <title>Orb-weaving spider Araneus ventricosus genome elucidates the spidroin gene catalogue.</title>
        <authorList>
            <person name="Kono N."/>
            <person name="Nakamura H."/>
            <person name="Ohtoshi R."/>
            <person name="Moran D.A.P."/>
            <person name="Shinohara A."/>
            <person name="Yoshida Y."/>
            <person name="Fujiwara M."/>
            <person name="Mori M."/>
            <person name="Tomita M."/>
            <person name="Arakawa K."/>
        </authorList>
    </citation>
    <scope>NUCLEOTIDE SEQUENCE [LARGE SCALE GENOMIC DNA]</scope>
</reference>
<evidence type="ECO:0000313" key="1">
    <source>
        <dbReference type="EMBL" id="GBO43634.1"/>
    </source>
</evidence>
<comment type="caution">
    <text evidence="1">The sequence shown here is derived from an EMBL/GenBank/DDBJ whole genome shotgun (WGS) entry which is preliminary data.</text>
</comment>
<keyword evidence="2" id="KW-1185">Reference proteome</keyword>
<evidence type="ECO:0000313" key="2">
    <source>
        <dbReference type="Proteomes" id="UP000499080"/>
    </source>
</evidence>
<sequence length="71" mass="8169">MESSDDLGHAVLSCGICGERMETNQRCYPFDCECWHHLDCLKRLMKEDELVDCPTCGDPINEWDMAMLTRA</sequence>
<dbReference type="EMBL" id="BGPR01070136">
    <property type="protein sequence ID" value="GBO43634.1"/>
    <property type="molecule type" value="Genomic_DNA"/>
</dbReference>